<evidence type="ECO:0000259" key="1">
    <source>
        <dbReference type="Pfam" id="PF00144"/>
    </source>
</evidence>
<feature type="domain" description="Beta-lactamase-related" evidence="1">
    <location>
        <begin position="17"/>
        <end position="102"/>
    </location>
</feature>
<dbReference type="InterPro" id="IPR001466">
    <property type="entry name" value="Beta-lactam-related"/>
</dbReference>
<protein>
    <recommendedName>
        <fullName evidence="1">Beta-lactamase-related domain-containing protein</fullName>
    </recommendedName>
</protein>
<dbReference type="STRING" id="188937.MA_2941"/>
<dbReference type="SUPFAM" id="SSF56601">
    <property type="entry name" value="beta-lactamase/transpeptidase-like"/>
    <property type="match status" value="1"/>
</dbReference>
<dbReference type="EMBL" id="AE010299">
    <property type="protein sequence ID" value="AAM06315.1"/>
    <property type="molecule type" value="Genomic_DNA"/>
</dbReference>
<dbReference type="PANTHER" id="PTHR46825:SF9">
    <property type="entry name" value="BETA-LACTAMASE-RELATED DOMAIN-CONTAINING PROTEIN"/>
    <property type="match status" value="1"/>
</dbReference>
<dbReference type="HOGENOM" id="CLU_1302612_0_0_2"/>
<dbReference type="Proteomes" id="UP000002487">
    <property type="component" value="Chromosome"/>
</dbReference>
<reference evidence="2 3" key="1">
    <citation type="journal article" date="2002" name="Genome Res.">
        <title>The genome of Methanosarcina acetivorans reveals extensive metabolic and physiological diversity.</title>
        <authorList>
            <person name="Galagan J.E."/>
            <person name="Nusbaum C."/>
            <person name="Roy A."/>
            <person name="Endrizzi M.G."/>
            <person name="Macdonald P."/>
            <person name="FitzHugh W."/>
            <person name="Calvo S."/>
            <person name="Engels R."/>
            <person name="Smirnov S."/>
            <person name="Atnoor D."/>
            <person name="Brown A."/>
            <person name="Allen N."/>
            <person name="Naylor J."/>
            <person name="Stange-Thomann N."/>
            <person name="DeArellano K."/>
            <person name="Johnson R."/>
            <person name="Linton L."/>
            <person name="McEwan P."/>
            <person name="McKernan K."/>
            <person name="Talamas J."/>
            <person name="Tirrell A."/>
            <person name="Ye W."/>
            <person name="Zimmer A."/>
            <person name="Barber R.D."/>
            <person name="Cann I."/>
            <person name="Graham D.E."/>
            <person name="Grahame D.A."/>
            <person name="Guss A."/>
            <person name="Hedderich R."/>
            <person name="Ingram-Smith C."/>
            <person name="Kuettner C.H."/>
            <person name="Krzycki J.A."/>
            <person name="Leigh J.A."/>
            <person name="Li W."/>
            <person name="Liu J."/>
            <person name="Mukhopadhyay B."/>
            <person name="Reeve J.N."/>
            <person name="Smith K."/>
            <person name="Springer T.A."/>
            <person name="Umayam L.A."/>
            <person name="White O."/>
            <person name="White R.H."/>
            <person name="de Macario E.C."/>
            <person name="Ferry J.G."/>
            <person name="Jarrell K.F."/>
            <person name="Jing H."/>
            <person name="Macario A.J.L."/>
            <person name="Paulsen I."/>
            <person name="Pritchett M."/>
            <person name="Sowers K.R."/>
            <person name="Swanson R.V."/>
            <person name="Zinder S.H."/>
            <person name="Lander E."/>
            <person name="Metcalf W.W."/>
            <person name="Birren B."/>
        </authorList>
    </citation>
    <scope>NUCLEOTIDE SEQUENCE [LARGE SCALE GENOMIC DNA]</scope>
    <source>
        <strain evidence="3">ATCC 35395 / DSM 2834 / JCM 12185 / C2A</strain>
    </source>
</reference>
<dbReference type="EnsemblBacteria" id="AAM06315">
    <property type="protein sequence ID" value="AAM06315"/>
    <property type="gene ID" value="MA_2941"/>
</dbReference>
<proteinExistence type="predicted"/>
<name>Q8TLT7_METAC</name>
<dbReference type="Gene3D" id="3.40.710.10">
    <property type="entry name" value="DD-peptidase/beta-lactamase superfamily"/>
    <property type="match status" value="1"/>
</dbReference>
<evidence type="ECO:0000313" key="2">
    <source>
        <dbReference type="EMBL" id="AAM06315.1"/>
    </source>
</evidence>
<dbReference type="InParanoid" id="Q8TLT7"/>
<keyword evidence="3" id="KW-1185">Reference proteome</keyword>
<dbReference type="AlphaFoldDB" id="Q8TLT7"/>
<gene>
    <name evidence="2" type="ordered locus">MA_2941</name>
</gene>
<dbReference type="Pfam" id="PF00144">
    <property type="entry name" value="Beta-lactamase"/>
    <property type="match status" value="1"/>
</dbReference>
<organism evidence="2 3">
    <name type="scientific">Methanosarcina acetivorans (strain ATCC 35395 / DSM 2834 / JCM 12185 / C2A)</name>
    <dbReference type="NCBI Taxonomy" id="188937"/>
    <lineage>
        <taxon>Archaea</taxon>
        <taxon>Methanobacteriati</taxon>
        <taxon>Methanobacteriota</taxon>
        <taxon>Stenosarchaea group</taxon>
        <taxon>Methanomicrobia</taxon>
        <taxon>Methanosarcinales</taxon>
        <taxon>Methanosarcinaceae</taxon>
        <taxon>Methanosarcina</taxon>
    </lineage>
</organism>
<sequence>MLRNDENITSKFAIAFMNEGELEGKKVLSPSLIRELSTPRTPVPSGYDNGSYGYGLYLYEHRGVDVVGHKGGLEGFTCQFLMVPEHLFAVIVMTNTYGSELHESIEQAMELFLPLDTETPADRPEDTETVASFPISEEEMASYEGSYFNTPNLSLELVGKDGQIFLKLGELETPVKKVGEHRFATYHPLTQQPVEFVLVPGEDGKTAYLCI</sequence>
<dbReference type="InterPro" id="IPR012338">
    <property type="entry name" value="Beta-lactam/transpept-like"/>
</dbReference>
<evidence type="ECO:0000313" key="3">
    <source>
        <dbReference type="Proteomes" id="UP000002487"/>
    </source>
</evidence>
<dbReference type="KEGG" id="mac:MA_2941"/>
<dbReference type="InterPro" id="IPR050491">
    <property type="entry name" value="AmpC-like"/>
</dbReference>
<accession>Q8TLT7</accession>
<dbReference type="PhylomeDB" id="Q8TLT7"/>
<dbReference type="PANTHER" id="PTHR46825">
    <property type="entry name" value="D-ALANYL-D-ALANINE-CARBOXYPEPTIDASE/ENDOPEPTIDASE AMPH"/>
    <property type="match status" value="1"/>
</dbReference>